<dbReference type="PROSITE" id="PS51021">
    <property type="entry name" value="BAR"/>
    <property type="match status" value="1"/>
</dbReference>
<evidence type="ECO:0000256" key="1">
    <source>
        <dbReference type="SAM" id="Coils"/>
    </source>
</evidence>
<dbReference type="InterPro" id="IPR027267">
    <property type="entry name" value="AH/BAR_dom_sf"/>
</dbReference>
<feature type="region of interest" description="Disordered" evidence="2">
    <location>
        <begin position="364"/>
        <end position="455"/>
    </location>
</feature>
<reference evidence="5" key="1">
    <citation type="journal article" date="2015" name="PLoS Genet.">
        <title>The dynamic genome and transcriptome of the human fungal pathogen Blastomyces and close relative Emmonsia.</title>
        <authorList>
            <person name="Munoz J.F."/>
            <person name="Gauthier G.M."/>
            <person name="Desjardins C.A."/>
            <person name="Gallo J.E."/>
            <person name="Holder J."/>
            <person name="Sullivan T.D."/>
            <person name="Marty A.J."/>
            <person name="Carmen J.C."/>
            <person name="Chen Z."/>
            <person name="Ding L."/>
            <person name="Gujja S."/>
            <person name="Magrini V."/>
            <person name="Misas E."/>
            <person name="Mitreva M."/>
            <person name="Priest M."/>
            <person name="Saif S."/>
            <person name="Whiston E.A."/>
            <person name="Young S."/>
            <person name="Zeng Q."/>
            <person name="Goldman W.E."/>
            <person name="Mardis E.R."/>
            <person name="Taylor J.W."/>
            <person name="McEwen J.G."/>
            <person name="Clay O.K."/>
            <person name="Klein B.S."/>
            <person name="Cuomo C.A."/>
        </authorList>
    </citation>
    <scope>NUCLEOTIDE SEQUENCE [LARGE SCALE GENOMIC DNA]</scope>
    <source>
        <strain evidence="5">SLH14081</strain>
    </source>
</reference>
<accession>A0A179UHT3</accession>
<dbReference type="AlphaFoldDB" id="A0A179UHT3"/>
<feature type="compositionally biased region" description="Low complexity" evidence="2">
    <location>
        <begin position="446"/>
        <end position="455"/>
    </location>
</feature>
<evidence type="ECO:0000313" key="4">
    <source>
        <dbReference type="EMBL" id="OAT07605.1"/>
    </source>
</evidence>
<keyword evidence="5" id="KW-1185">Reference proteome</keyword>
<dbReference type="OrthoDB" id="14167at2759"/>
<dbReference type="STRING" id="559298.A0A179UHT3"/>
<proteinExistence type="predicted"/>
<keyword evidence="1" id="KW-0175">Coiled coil</keyword>
<feature type="compositionally biased region" description="Polar residues" evidence="2">
    <location>
        <begin position="230"/>
        <end position="239"/>
    </location>
</feature>
<dbReference type="GeneID" id="8509812"/>
<dbReference type="RefSeq" id="XP_002625584.1">
    <property type="nucleotide sequence ID" value="XM_002625538.2"/>
</dbReference>
<feature type="region of interest" description="Disordered" evidence="2">
    <location>
        <begin position="278"/>
        <end position="330"/>
    </location>
</feature>
<sequence length="455" mass="50779">MNVNKKIGRFKQWAGERMGSEAKTKVSDDFKALEMEMNLRHEGMERLQKSMTSYVKALSKRNEGDDKEKTLPVGYLGTTMVNHGEDFESTSEFGQCLINFGRTNERIARIQETYIANATTSWLESLDRSLVQMKEYQNARKKLEARRIAYDASLTKMQKAKREDFRVEEELRSQKAKYEESTEDVYRRMEDLKEAEADSIADLGAFLDAELNYYDQCREVLLQLKDNWPAGQTQSQGGSSRRPGRNWSNTAHSYHDRYEAVQEEPPTPTSEHRLAIKSNRAVSMYKNGSPPRAYSPDSPYQHRPNIARTSTFEGPSQLRRDESPAVPHRMSRIASDSAALRNNNSSGSNHHGQLHLRTANRPYDHYLESPDDASYGKGGGGSSPDRYFTGGRSVSPATSNGSVISRAASVTGFHQAGGSTIGKKGPPPPPPSRAKKPPPPPPPAGKRPIGAAAHM</sequence>
<name>A0A179UHT3_BLAGS</name>
<feature type="domain" description="BAR" evidence="3">
    <location>
        <begin position="15"/>
        <end position="237"/>
    </location>
</feature>
<dbReference type="SUPFAM" id="SSF103657">
    <property type="entry name" value="BAR/IMD domain-like"/>
    <property type="match status" value="1"/>
</dbReference>
<feature type="compositionally biased region" description="Pro residues" evidence="2">
    <location>
        <begin position="425"/>
        <end position="445"/>
    </location>
</feature>
<organism evidence="4 5">
    <name type="scientific">Blastomyces gilchristii (strain SLH14081)</name>
    <name type="common">Blastomyces dermatitidis</name>
    <dbReference type="NCBI Taxonomy" id="559298"/>
    <lineage>
        <taxon>Eukaryota</taxon>
        <taxon>Fungi</taxon>
        <taxon>Dikarya</taxon>
        <taxon>Ascomycota</taxon>
        <taxon>Pezizomycotina</taxon>
        <taxon>Eurotiomycetes</taxon>
        <taxon>Eurotiomycetidae</taxon>
        <taxon>Onygenales</taxon>
        <taxon>Ajellomycetaceae</taxon>
        <taxon>Blastomyces</taxon>
    </lineage>
</organism>
<dbReference type="Proteomes" id="UP000002038">
    <property type="component" value="Unassembled WGS sequence"/>
</dbReference>
<dbReference type="KEGG" id="bgh:BDBG_03643"/>
<dbReference type="VEuPathDB" id="FungiDB:BDBG_03643"/>
<protein>
    <submittedName>
        <fullName evidence="4">BAR domain-containing protein</fullName>
    </submittedName>
</protein>
<dbReference type="Pfam" id="PF03114">
    <property type="entry name" value="BAR"/>
    <property type="match status" value="1"/>
</dbReference>
<gene>
    <name evidence="4" type="ORF">BDBG_03643</name>
</gene>
<dbReference type="CDD" id="cd07593">
    <property type="entry name" value="BAR_MUG137_fungi"/>
    <property type="match status" value="1"/>
</dbReference>
<dbReference type="EMBL" id="GG657453">
    <property type="protein sequence ID" value="OAT07605.1"/>
    <property type="molecule type" value="Genomic_DNA"/>
</dbReference>
<dbReference type="InterPro" id="IPR004148">
    <property type="entry name" value="BAR_dom"/>
</dbReference>
<dbReference type="Gene3D" id="1.20.1270.60">
    <property type="entry name" value="Arfaptin homology (AH) domain/BAR domain"/>
    <property type="match status" value="1"/>
</dbReference>
<dbReference type="SMART" id="SM00721">
    <property type="entry name" value="BAR"/>
    <property type="match status" value="1"/>
</dbReference>
<evidence type="ECO:0000313" key="5">
    <source>
        <dbReference type="Proteomes" id="UP000002038"/>
    </source>
</evidence>
<dbReference type="GO" id="GO:0005737">
    <property type="term" value="C:cytoplasm"/>
    <property type="evidence" value="ECO:0007669"/>
    <property type="project" value="InterPro"/>
</dbReference>
<feature type="coiled-coil region" evidence="1">
    <location>
        <begin position="126"/>
        <end position="195"/>
    </location>
</feature>
<evidence type="ECO:0000259" key="3">
    <source>
        <dbReference type="PROSITE" id="PS51021"/>
    </source>
</evidence>
<feature type="region of interest" description="Disordered" evidence="2">
    <location>
        <begin position="229"/>
        <end position="250"/>
    </location>
</feature>
<evidence type="ECO:0000256" key="2">
    <source>
        <dbReference type="SAM" id="MobiDB-lite"/>
    </source>
</evidence>